<dbReference type="PROSITE" id="PS50966">
    <property type="entry name" value="ZF_SWIM"/>
    <property type="match status" value="1"/>
</dbReference>
<keyword evidence="4" id="KW-1185">Reference proteome</keyword>
<keyword evidence="1" id="KW-0862">Zinc</keyword>
<gene>
    <name evidence="3" type="ORF">E4P82_12780</name>
</gene>
<evidence type="ECO:0000313" key="4">
    <source>
        <dbReference type="Proteomes" id="UP000760480"/>
    </source>
</evidence>
<organism evidence="3 4">
    <name type="scientific">Candidatus Competibacter phosphatis</name>
    <dbReference type="NCBI Taxonomy" id="221280"/>
    <lineage>
        <taxon>Bacteria</taxon>
        <taxon>Pseudomonadati</taxon>
        <taxon>Pseudomonadota</taxon>
        <taxon>Gammaproteobacteria</taxon>
        <taxon>Candidatus Competibacteraceae</taxon>
        <taxon>Candidatus Competibacter</taxon>
    </lineage>
</organism>
<accession>A0ABX1TKR1</accession>
<reference evidence="3 4" key="1">
    <citation type="submission" date="2019-03" db="EMBL/GenBank/DDBJ databases">
        <title>Metabolic reconstructions from genomes of highly enriched 'Candidatus Accumulibacter' and 'Candidatus Competibacter' bioreactor populations.</title>
        <authorList>
            <person name="Annavajhala M.K."/>
            <person name="Welles L."/>
            <person name="Abbas B."/>
            <person name="Sorokin D."/>
            <person name="Park H."/>
            <person name="Van Loosdrecht M."/>
            <person name="Chandran K."/>
        </authorList>
    </citation>
    <scope>NUCLEOTIDE SEQUENCE [LARGE SCALE GENOMIC DNA]</scope>
    <source>
        <strain evidence="3 4">SBR_G</strain>
    </source>
</reference>
<sequence length="616" mass="69019">MAKPQASNKLSCKVRYPMASAEVIYRYREFTPPSGETDDDLLDLPLDGARPEVHLKAAVLRTDIVRDGLLALGDILSSDLRRQASDRADYLAYLLRKGKRATQAVWEAQKTFLAAKYGEATQQETPLDPLFSVDANGIDIEVFSRDESTYARLHLKAGSAYQAASFTAGTSHLSFTPSLLQALTGIRTHRSVTLHGHSSTAGTAKTVRVPYRWLRAFGQVQAASTLPAERVHLAPVDLYNVLLSLRLRKAKTAPRALRYELVPGQTPRLVLEPWEQVLSASGSPYQGQVPQVVRTWGRQRLNLLGRLLPYAKAVDVYLLGAGLPAFYVLDMESASLTLALSGWTDSGWAGIATFDLLASGGSEDEVLAKRVVNQLTEAPLTLDALSETLRQPRQTIRQVLLQELLKGTLVHDIASGLFQHRPLLAQPLELDRLRYRDAREEQAHRLLATEDQVQLTRIHDLGLDGTAIDGEVQDRQAHRHYQTSFTLDREGRTIKASCTCHEFRRACLKQGPCPHMIALRLRYAREQAALEQARETAEGRRLIRAETRTLTRRQGETVLSYRVSLDERQILLRWGHDPQTLRQQRLLFNRAEEARDAYFARLDRLAEQGFIDASTA</sequence>
<name>A0ABX1TKR1_9GAMM</name>
<dbReference type="EMBL" id="SPMZ01000036">
    <property type="protein sequence ID" value="NMQ19993.1"/>
    <property type="molecule type" value="Genomic_DNA"/>
</dbReference>
<comment type="caution">
    <text evidence="3">The sequence shown here is derived from an EMBL/GenBank/DDBJ whole genome shotgun (WGS) entry which is preliminary data.</text>
</comment>
<keyword evidence="1" id="KW-0479">Metal-binding</keyword>
<dbReference type="InterPro" id="IPR007527">
    <property type="entry name" value="Znf_SWIM"/>
</dbReference>
<protein>
    <recommendedName>
        <fullName evidence="2">SWIM-type domain-containing protein</fullName>
    </recommendedName>
</protein>
<feature type="domain" description="SWIM-type" evidence="2">
    <location>
        <begin position="483"/>
        <end position="524"/>
    </location>
</feature>
<evidence type="ECO:0000313" key="3">
    <source>
        <dbReference type="EMBL" id="NMQ19993.1"/>
    </source>
</evidence>
<proteinExistence type="predicted"/>
<evidence type="ECO:0000259" key="2">
    <source>
        <dbReference type="PROSITE" id="PS50966"/>
    </source>
</evidence>
<dbReference type="Proteomes" id="UP000760480">
    <property type="component" value="Unassembled WGS sequence"/>
</dbReference>
<evidence type="ECO:0000256" key="1">
    <source>
        <dbReference type="PROSITE-ProRule" id="PRU00325"/>
    </source>
</evidence>
<keyword evidence="1" id="KW-0863">Zinc-finger</keyword>